<dbReference type="Pfam" id="PF03144">
    <property type="entry name" value="GTP_EFTU_D2"/>
    <property type="match status" value="1"/>
</dbReference>
<dbReference type="SUPFAM" id="SSF50447">
    <property type="entry name" value="Translation proteins"/>
    <property type="match status" value="1"/>
</dbReference>
<dbReference type="EMBL" id="VXIV02001458">
    <property type="protein sequence ID" value="KAF6033039.1"/>
    <property type="molecule type" value="Genomic_DNA"/>
</dbReference>
<keyword evidence="1" id="KW-0396">Initiation factor</keyword>
<evidence type="ECO:0000313" key="9">
    <source>
        <dbReference type="Proteomes" id="UP000593567"/>
    </source>
</evidence>
<evidence type="ECO:0000259" key="6">
    <source>
        <dbReference type="Pfam" id="PF03144"/>
    </source>
</evidence>
<dbReference type="InterPro" id="IPR009001">
    <property type="entry name" value="Transl_elong_EF1A/Init_IF2_C"/>
</dbReference>
<name>A0A7J7K335_BUGNE</name>
<dbReference type="PANTHER" id="PTHR42854">
    <property type="entry name" value="EUKARYOTIC TRANSLATION INITIATION FACTOR 2 SUBUNIT 3 FAMILY MEMBER"/>
    <property type="match status" value="1"/>
</dbReference>
<dbReference type="InterPro" id="IPR009000">
    <property type="entry name" value="Transl_B-barrel_sf"/>
</dbReference>
<sequence length="273" mass="29293">MDDSQPHLSKQDVSTLKVEELTPLTPDVISRQATINIGTIGHVAHGKSTVVKAISGVQVIIRSFDVNKPGSEVDDLKGGVAGGSILRGVLKIGQEIEVRPGIVSRDSNGTLTCTPLRSRIVSLFAEHNDLQYAVPGGLIGVGTKIDPTLCRADRLVGQVLGAVGALPFIYTELEISYFLLRRLLGVRTEGDKKGAKVQKLSKNEVLMVNIGSLSSGGRVLAVKGDLAKIGLTNPVCTEIGEKIALSRRIEKHWRLIGWGQIRRGVTIQPTEDL</sequence>
<dbReference type="FunFam" id="2.40.30.10:FF:000009">
    <property type="entry name" value="Eukaryotic translation initiation factor 2 subunit gamma"/>
    <property type="match status" value="1"/>
</dbReference>
<organism evidence="8 9">
    <name type="scientific">Bugula neritina</name>
    <name type="common">Brown bryozoan</name>
    <name type="synonym">Sertularia neritina</name>
    <dbReference type="NCBI Taxonomy" id="10212"/>
    <lineage>
        <taxon>Eukaryota</taxon>
        <taxon>Metazoa</taxon>
        <taxon>Spiralia</taxon>
        <taxon>Lophotrochozoa</taxon>
        <taxon>Bryozoa</taxon>
        <taxon>Gymnolaemata</taxon>
        <taxon>Cheilostomatida</taxon>
        <taxon>Flustrina</taxon>
        <taxon>Buguloidea</taxon>
        <taxon>Bugulidae</taxon>
        <taxon>Bugula</taxon>
    </lineage>
</organism>
<dbReference type="GO" id="GO:0005525">
    <property type="term" value="F:GTP binding"/>
    <property type="evidence" value="ECO:0007669"/>
    <property type="project" value="UniProtKB-KW"/>
</dbReference>
<feature type="domain" description="Initiation factor eIF2 gamma C-terminal" evidence="7">
    <location>
        <begin position="171"/>
        <end position="261"/>
    </location>
</feature>
<accession>A0A7J7K335</accession>
<comment type="caution">
    <text evidence="8">The sequence shown here is derived from an EMBL/GenBank/DDBJ whole genome shotgun (WGS) entry which is preliminary data.</text>
</comment>
<evidence type="ECO:0000256" key="2">
    <source>
        <dbReference type="ARBA" id="ARBA00022741"/>
    </source>
</evidence>
<dbReference type="InterPro" id="IPR027417">
    <property type="entry name" value="P-loop_NTPase"/>
</dbReference>
<dbReference type="AlphaFoldDB" id="A0A7J7K335"/>
<evidence type="ECO:0000256" key="1">
    <source>
        <dbReference type="ARBA" id="ARBA00022540"/>
    </source>
</evidence>
<dbReference type="GO" id="GO:0016787">
    <property type="term" value="F:hydrolase activity"/>
    <property type="evidence" value="ECO:0007669"/>
    <property type="project" value="UniProtKB-KW"/>
</dbReference>
<keyword evidence="3" id="KW-0378">Hydrolase</keyword>
<protein>
    <submittedName>
        <fullName evidence="8">EIF2S3</fullName>
    </submittedName>
</protein>
<proteinExistence type="predicted"/>
<dbReference type="PANTHER" id="PTHR42854:SF3">
    <property type="entry name" value="EUKARYOTIC TRANSLATION INITIATION FACTOR 2 SUBUNIT 3-RELATED"/>
    <property type="match status" value="1"/>
</dbReference>
<dbReference type="InterPro" id="IPR004161">
    <property type="entry name" value="EFTu-like_2"/>
</dbReference>
<evidence type="ECO:0000256" key="5">
    <source>
        <dbReference type="ARBA" id="ARBA00023134"/>
    </source>
</evidence>
<reference evidence="8" key="1">
    <citation type="submission" date="2020-06" db="EMBL/GenBank/DDBJ databases">
        <title>Draft genome of Bugula neritina, a colonial animal packing powerful symbionts and potential medicines.</title>
        <authorList>
            <person name="Rayko M."/>
        </authorList>
    </citation>
    <scope>NUCLEOTIDE SEQUENCE [LARGE SCALE GENOMIC DNA]</scope>
    <source>
        <strain evidence="8">Kwan_BN1</strain>
    </source>
</reference>
<dbReference type="InterPro" id="IPR050543">
    <property type="entry name" value="eIF2G"/>
</dbReference>
<dbReference type="FunFam" id="2.40.30.10:FF:000011">
    <property type="entry name" value="Eukaryotic translation initiation factor 2 subunit gamma"/>
    <property type="match status" value="1"/>
</dbReference>
<dbReference type="GO" id="GO:0001731">
    <property type="term" value="P:formation of translation preinitiation complex"/>
    <property type="evidence" value="ECO:0007669"/>
    <property type="project" value="TreeGrafter"/>
</dbReference>
<keyword evidence="5" id="KW-0342">GTP-binding</keyword>
<dbReference type="Pfam" id="PF09173">
    <property type="entry name" value="eIF2_C"/>
    <property type="match status" value="1"/>
</dbReference>
<keyword evidence="4" id="KW-0648">Protein biosynthesis</keyword>
<dbReference type="SUPFAM" id="SSF52540">
    <property type="entry name" value="P-loop containing nucleoside triphosphate hydrolases"/>
    <property type="match status" value="1"/>
</dbReference>
<dbReference type="GO" id="GO:0000049">
    <property type="term" value="F:tRNA binding"/>
    <property type="evidence" value="ECO:0007669"/>
    <property type="project" value="InterPro"/>
</dbReference>
<dbReference type="SUPFAM" id="SSF50465">
    <property type="entry name" value="EF-Tu/eEF-1alpha/eIF2-gamma C-terminal domain"/>
    <property type="match status" value="1"/>
</dbReference>
<dbReference type="GO" id="GO:0005829">
    <property type="term" value="C:cytosol"/>
    <property type="evidence" value="ECO:0007669"/>
    <property type="project" value="TreeGrafter"/>
</dbReference>
<evidence type="ECO:0000256" key="3">
    <source>
        <dbReference type="ARBA" id="ARBA00022801"/>
    </source>
</evidence>
<evidence type="ECO:0000256" key="4">
    <source>
        <dbReference type="ARBA" id="ARBA00022917"/>
    </source>
</evidence>
<keyword evidence="9" id="KW-1185">Reference proteome</keyword>
<gene>
    <name evidence="8" type="ORF">EB796_008620</name>
</gene>
<evidence type="ECO:0000313" key="8">
    <source>
        <dbReference type="EMBL" id="KAF6033039.1"/>
    </source>
</evidence>
<keyword evidence="2" id="KW-0547">Nucleotide-binding</keyword>
<dbReference type="GO" id="GO:0003743">
    <property type="term" value="F:translation initiation factor activity"/>
    <property type="evidence" value="ECO:0007669"/>
    <property type="project" value="UniProtKB-KW"/>
</dbReference>
<dbReference type="CDD" id="cd15490">
    <property type="entry name" value="eIF2_gamma_III"/>
    <property type="match status" value="1"/>
</dbReference>
<dbReference type="GO" id="GO:0005850">
    <property type="term" value="C:eukaryotic translation initiation factor 2 complex"/>
    <property type="evidence" value="ECO:0007669"/>
    <property type="project" value="TreeGrafter"/>
</dbReference>
<dbReference type="Proteomes" id="UP000593567">
    <property type="component" value="Unassembled WGS sequence"/>
</dbReference>
<dbReference type="InterPro" id="IPR044127">
    <property type="entry name" value="eIF2g_dom_2"/>
</dbReference>
<evidence type="ECO:0000259" key="7">
    <source>
        <dbReference type="Pfam" id="PF09173"/>
    </source>
</evidence>
<dbReference type="Gene3D" id="2.40.30.10">
    <property type="entry name" value="Translation factors"/>
    <property type="match status" value="2"/>
</dbReference>
<dbReference type="CDD" id="cd03688">
    <property type="entry name" value="eIF2_gamma_II"/>
    <property type="match status" value="1"/>
</dbReference>
<dbReference type="InterPro" id="IPR015256">
    <property type="entry name" value="eIF2g_C"/>
</dbReference>
<feature type="domain" description="Translation elongation factor EFTu-like" evidence="6">
    <location>
        <begin position="78"/>
        <end position="160"/>
    </location>
</feature>
<dbReference type="OrthoDB" id="1045173at2759"/>